<sequence>MLTLTGVTFTYPDAPEPLFADIDVSFPRGWSAVLGDNGIGKSTLMAIARGTLLPDGGTVAPDPKRLIVGYCPQDVTMAPANLDDFATDWSPEAIALRDALGLGDDWPYRYDTLSGGERKRMQIACALAGRPDVLILDEPTNHVDTGTRERIIAAMRRFRGIGIVVSHDVALIDATCDRCVVLSRRHVGSRNVTVADAYPGGYTRAARLIDARDAADASALDAARRETARLESVKARRFADVQRLDAAKRGGRRIDPKDHDARAALKYGRPTLGAATTRQYTQLDGRLDAARRRVEGLTTAAKRYDGDIWLDIEPSRRRELMRLEPGVIRFDGRYEPADRSTGAVPESQTPYGGDATRPTGADVTSPAHTADLDAADLARADVSGDRISLSPPADGIPATGLAIPTISIGPRDHVAVTGPNGTGKSTLLRAMLAHAADVPRLVLAQNTTHVDAVRALERLRAMPSVDRSRVLGAYARLNADPGRLLADGEPSPGELRKLLLCLSLPGRPQLIVMDEPTNHLDLSSKEALARLLADYPGALVVASHDSWFLERVFGSRFSALENGEPESHGTSQ</sequence>
<evidence type="ECO:0000256" key="4">
    <source>
        <dbReference type="SAM" id="MobiDB-lite"/>
    </source>
</evidence>
<feature type="domain" description="ABC transporter" evidence="5">
    <location>
        <begin position="2"/>
        <end position="209"/>
    </location>
</feature>
<dbReference type="InterPro" id="IPR003439">
    <property type="entry name" value="ABC_transporter-like_ATP-bd"/>
</dbReference>
<dbReference type="EMBL" id="JAFEJS010000005">
    <property type="protein sequence ID" value="MBT1172999.1"/>
    <property type="molecule type" value="Genomic_DNA"/>
</dbReference>
<dbReference type="PANTHER" id="PTHR19211">
    <property type="entry name" value="ATP-BINDING TRANSPORT PROTEIN-RELATED"/>
    <property type="match status" value="1"/>
</dbReference>
<reference evidence="6 7" key="1">
    <citation type="journal article" date="2021" name="Environ. Microbiol.">
        <title>Genetic insights into the dark matter of the mammalian gut microbiota through targeted genome reconstruction.</title>
        <authorList>
            <person name="Lugli G.A."/>
            <person name="Alessandri G."/>
            <person name="Milani C."/>
            <person name="Viappiani A."/>
            <person name="Fontana F."/>
            <person name="Tarracchini C."/>
            <person name="Mancabelli L."/>
            <person name="Argentini C."/>
            <person name="Ruiz L."/>
            <person name="Margolles A."/>
            <person name="van Sinderen D."/>
            <person name="Turroni F."/>
            <person name="Ventura M."/>
        </authorList>
    </citation>
    <scope>NUCLEOTIDE SEQUENCE [LARGE SCALE GENOMIC DNA]</scope>
    <source>
        <strain evidence="6 7">MA2</strain>
    </source>
</reference>
<dbReference type="CDD" id="cd03221">
    <property type="entry name" value="ABCF_EF-3"/>
    <property type="match status" value="1"/>
</dbReference>
<dbReference type="SUPFAM" id="SSF52540">
    <property type="entry name" value="P-loop containing nucleoside triphosphate hydrolases"/>
    <property type="match status" value="2"/>
</dbReference>
<accession>A0ABS5UQ75</accession>
<protein>
    <submittedName>
        <fullName evidence="6">ABC-F family ATP-binding cassette domain-containing protein</fullName>
    </submittedName>
</protein>
<comment type="caution">
    <text evidence="6">The sequence shown here is derived from an EMBL/GenBank/DDBJ whole genome shotgun (WGS) entry which is preliminary data.</text>
</comment>
<keyword evidence="3 6" id="KW-0067">ATP-binding</keyword>
<evidence type="ECO:0000256" key="2">
    <source>
        <dbReference type="ARBA" id="ARBA00022741"/>
    </source>
</evidence>
<keyword evidence="7" id="KW-1185">Reference proteome</keyword>
<proteinExistence type="predicted"/>
<dbReference type="PANTHER" id="PTHR19211:SF14">
    <property type="entry name" value="ATP-BINDING CASSETTE SUB-FAMILY F MEMBER 1"/>
    <property type="match status" value="1"/>
</dbReference>
<evidence type="ECO:0000313" key="7">
    <source>
        <dbReference type="Proteomes" id="UP000773064"/>
    </source>
</evidence>
<evidence type="ECO:0000259" key="5">
    <source>
        <dbReference type="PROSITE" id="PS50893"/>
    </source>
</evidence>
<gene>
    <name evidence="6" type="ORF">JS528_06440</name>
</gene>
<dbReference type="PROSITE" id="PS00211">
    <property type="entry name" value="ABC_TRANSPORTER_1"/>
    <property type="match status" value="1"/>
</dbReference>
<dbReference type="InterPro" id="IPR003593">
    <property type="entry name" value="AAA+_ATPase"/>
</dbReference>
<evidence type="ECO:0000256" key="3">
    <source>
        <dbReference type="ARBA" id="ARBA00022840"/>
    </source>
</evidence>
<name>A0ABS5UQ75_9BIFI</name>
<evidence type="ECO:0000313" key="6">
    <source>
        <dbReference type="EMBL" id="MBT1172999.1"/>
    </source>
</evidence>
<dbReference type="InterPro" id="IPR050611">
    <property type="entry name" value="ABCF"/>
</dbReference>
<dbReference type="Proteomes" id="UP000773064">
    <property type="component" value="Unassembled WGS sequence"/>
</dbReference>
<organism evidence="6 7">
    <name type="scientific">Bifidobacterium santillanense</name>
    <dbReference type="NCBI Taxonomy" id="2809028"/>
    <lineage>
        <taxon>Bacteria</taxon>
        <taxon>Bacillati</taxon>
        <taxon>Actinomycetota</taxon>
        <taxon>Actinomycetes</taxon>
        <taxon>Bifidobacteriales</taxon>
        <taxon>Bifidobacteriaceae</taxon>
        <taxon>Bifidobacterium</taxon>
    </lineage>
</organism>
<keyword evidence="2" id="KW-0547">Nucleotide-binding</keyword>
<dbReference type="Gene3D" id="3.40.50.300">
    <property type="entry name" value="P-loop containing nucleotide triphosphate hydrolases"/>
    <property type="match status" value="2"/>
</dbReference>
<feature type="region of interest" description="Disordered" evidence="4">
    <location>
        <begin position="333"/>
        <end position="360"/>
    </location>
</feature>
<dbReference type="InterPro" id="IPR017871">
    <property type="entry name" value="ABC_transporter-like_CS"/>
</dbReference>
<dbReference type="Pfam" id="PF00005">
    <property type="entry name" value="ABC_tran"/>
    <property type="match status" value="2"/>
</dbReference>
<keyword evidence="1" id="KW-0677">Repeat</keyword>
<dbReference type="SMART" id="SM00382">
    <property type="entry name" value="AAA"/>
    <property type="match status" value="2"/>
</dbReference>
<dbReference type="InterPro" id="IPR027417">
    <property type="entry name" value="P-loop_NTPase"/>
</dbReference>
<dbReference type="GO" id="GO:0005524">
    <property type="term" value="F:ATP binding"/>
    <property type="evidence" value="ECO:0007669"/>
    <property type="project" value="UniProtKB-KW"/>
</dbReference>
<dbReference type="PROSITE" id="PS50893">
    <property type="entry name" value="ABC_TRANSPORTER_2"/>
    <property type="match status" value="1"/>
</dbReference>
<evidence type="ECO:0000256" key="1">
    <source>
        <dbReference type="ARBA" id="ARBA00022737"/>
    </source>
</evidence>